<keyword evidence="1" id="KW-0175">Coiled coil</keyword>
<dbReference type="Proteomes" id="UP000236311">
    <property type="component" value="Unassembled WGS sequence"/>
</dbReference>
<organism evidence="2 3">
    <name type="scientific">Acetatifactor muris</name>
    <dbReference type="NCBI Taxonomy" id="879566"/>
    <lineage>
        <taxon>Bacteria</taxon>
        <taxon>Bacillati</taxon>
        <taxon>Bacillota</taxon>
        <taxon>Clostridia</taxon>
        <taxon>Lachnospirales</taxon>
        <taxon>Lachnospiraceae</taxon>
        <taxon>Acetatifactor</taxon>
    </lineage>
</organism>
<protein>
    <submittedName>
        <fullName evidence="2">Uncharacterized protein</fullName>
    </submittedName>
</protein>
<accession>A0A2K4ZNI8</accession>
<evidence type="ECO:0000313" key="3">
    <source>
        <dbReference type="Proteomes" id="UP000236311"/>
    </source>
</evidence>
<sequence>MIFKTITSSVDETRKTLALFNKDWNTYKRNWQNANGVFGKIGSVFTPANAITKSDIEAIKAYNSQIDSCVTSQTAFNRTMLNASPAAQNLVASYNGGKVSAQGMATAQNAAKASTIGLTIAQTALNAAIGMGIGLLISLVVKGIDKLVHANEEAIEKAEELRRKYEEFKSTNESNISTLNGLKKEFEELSKGVSQYGDNVSLTTEQYERYKEIIQQIVGMSPSLAEGYSTENGYIADKNGLLERAIELQEQEYRNELRKITNLQNLKTSMSGYIAEYKDAFEGGWVTEDMSAASTVKATDFSNALYKAFNYSERYNNGYSSEDLAREILKSLGIDNIDKEMEKFFNENGYYQPNWFFDEYVDEIAKNIDAITNALSYENVGLEEDEFENRILTVKDCAQAYLDMKDSMSIANESIQRDLQYIAEYADGYSNLTTEQQKFVNEFLKGFNIDDIVSRDWFGNLTYDEDKMKSVKRQITDFVEALSQDETTKTALADLYAIPTDEQSIREFVEQFRNALEIIKAYCQENGIEIPIAITDSEQTINDLEAQYQRAVDFAKDKFDGYDPTAFFKEHSINTQEEIDTWQKIAQRARDAAEAEKEYIQGSTLNAPTTSFDISTYKDALSDIQSSLTTLRSALESFNSGTLDESAVLDLMQQFPELVPYIDLTAEGFGNLSEGLSVLIAQQPDSLIQNLQTLKDSLTTDAEREQVDLLIDSLQRLSSYGDSGIESYATSIGSTWDDTANVIEGVITQFENLAKVQETVADGLTISTNAAAELAKMYPEILDHAQVTANGQITLNEEVVNSILDGDKSIIEAQITKLEADKAGLIIKKDYAQAQLNIAKQVAEGEGKRYCPLPQ</sequence>
<proteinExistence type="predicted"/>
<feature type="coiled-coil region" evidence="1">
    <location>
        <begin position="144"/>
        <end position="171"/>
    </location>
</feature>
<gene>
    <name evidence="2" type="ORF">AMURIS_04806</name>
</gene>
<evidence type="ECO:0000313" key="2">
    <source>
        <dbReference type="EMBL" id="SOY32053.1"/>
    </source>
</evidence>
<reference evidence="2 3" key="1">
    <citation type="submission" date="2018-01" db="EMBL/GenBank/DDBJ databases">
        <authorList>
            <person name="Gaut B.S."/>
            <person name="Morton B.R."/>
            <person name="Clegg M.T."/>
            <person name="Duvall M.R."/>
        </authorList>
    </citation>
    <scope>NUCLEOTIDE SEQUENCE [LARGE SCALE GENOMIC DNA]</scope>
    <source>
        <strain evidence="2">GP69</strain>
    </source>
</reference>
<dbReference type="EMBL" id="OFSM01000037">
    <property type="protein sequence ID" value="SOY32053.1"/>
    <property type="molecule type" value="Genomic_DNA"/>
</dbReference>
<name>A0A2K4ZNI8_9FIRM</name>
<dbReference type="AlphaFoldDB" id="A0A2K4ZNI8"/>
<evidence type="ECO:0000256" key="1">
    <source>
        <dbReference type="SAM" id="Coils"/>
    </source>
</evidence>
<keyword evidence="3" id="KW-1185">Reference proteome</keyword>